<dbReference type="CDD" id="cd01140">
    <property type="entry name" value="FatB"/>
    <property type="match status" value="1"/>
</dbReference>
<dbReference type="InterPro" id="IPR002491">
    <property type="entry name" value="ABC_transptr_periplasmic_BD"/>
</dbReference>
<keyword evidence="5" id="KW-0175">Coiled coil</keyword>
<dbReference type="InterPro" id="IPR051313">
    <property type="entry name" value="Bact_iron-sidero_bind"/>
</dbReference>
<sequence length="315" mass="35013">MKRVDKVKKTAWFMVLILSLLLAACGTEGEAEETNGQEEEQVTVDHKLGETTVDKNPEKVVVFDFGTLDTLQELGVEVAGVPKDSLPSYLSDYEGDDYAHVGGLKEPDFEEIYEVEPDLIIISGRQSDLYEEFAEIAPTIYVELDAENYMDSFKGNVEMLANIFDKQQEAEEKLAAIEENVENLKADTSDAEGLIVLATGGKLSAYGEGSRFGIIHDTFGVQAVDKNIEVATHGQKVSFEYILEQNPDYLFVIDRDAVVADEPAAKQMMENEVVKQTAAYEKNQIVYLDPNYWYLSGGGLQSVQAMIDEIETSME</sequence>
<organism evidence="8 9">
    <name type="scientific">Halobacillus dabanensis</name>
    <dbReference type="NCBI Taxonomy" id="240302"/>
    <lineage>
        <taxon>Bacteria</taxon>
        <taxon>Bacillati</taxon>
        <taxon>Bacillota</taxon>
        <taxon>Bacilli</taxon>
        <taxon>Bacillales</taxon>
        <taxon>Bacillaceae</taxon>
        <taxon>Halobacillus</taxon>
    </lineage>
</organism>
<dbReference type="GO" id="GO:0030288">
    <property type="term" value="C:outer membrane-bounded periplasmic space"/>
    <property type="evidence" value="ECO:0007669"/>
    <property type="project" value="TreeGrafter"/>
</dbReference>
<dbReference type="OrthoDB" id="63946at2"/>
<dbReference type="GO" id="GO:0005886">
    <property type="term" value="C:plasma membrane"/>
    <property type="evidence" value="ECO:0007669"/>
    <property type="project" value="UniProtKB-SubCell"/>
</dbReference>
<keyword evidence="4 6" id="KW-0732">Signal</keyword>
<dbReference type="PROSITE" id="PS51257">
    <property type="entry name" value="PROKAR_LIPOPROTEIN"/>
    <property type="match status" value="1"/>
</dbReference>
<dbReference type="PANTHER" id="PTHR30532">
    <property type="entry name" value="IRON III DICITRATE-BINDING PERIPLASMIC PROTEIN"/>
    <property type="match status" value="1"/>
</dbReference>
<keyword evidence="3" id="KW-0813">Transport</keyword>
<evidence type="ECO:0000256" key="3">
    <source>
        <dbReference type="ARBA" id="ARBA00022448"/>
    </source>
</evidence>
<keyword evidence="9" id="KW-1185">Reference proteome</keyword>
<accession>A0A1I3TAI6</accession>
<feature type="domain" description="Fe/B12 periplasmic-binding" evidence="7">
    <location>
        <begin position="59"/>
        <end position="315"/>
    </location>
</feature>
<evidence type="ECO:0000256" key="1">
    <source>
        <dbReference type="ARBA" id="ARBA00004193"/>
    </source>
</evidence>
<dbReference type="EMBL" id="FOSB01000003">
    <property type="protein sequence ID" value="SFJ67630.1"/>
    <property type="molecule type" value="Genomic_DNA"/>
</dbReference>
<dbReference type="Proteomes" id="UP000183557">
    <property type="component" value="Unassembled WGS sequence"/>
</dbReference>
<dbReference type="AlphaFoldDB" id="A0A1I3TAI6"/>
<gene>
    <name evidence="8" type="ORF">SAMN04487936_103290</name>
</gene>
<dbReference type="PANTHER" id="PTHR30532:SF28">
    <property type="entry name" value="PETROBACTIN-BINDING PROTEIN YCLQ"/>
    <property type="match status" value="1"/>
</dbReference>
<feature type="coiled-coil region" evidence="5">
    <location>
        <begin position="160"/>
        <end position="194"/>
    </location>
</feature>
<feature type="chain" id="PRO_5039222750" evidence="6">
    <location>
        <begin position="25"/>
        <end position="315"/>
    </location>
</feature>
<evidence type="ECO:0000256" key="6">
    <source>
        <dbReference type="SAM" id="SignalP"/>
    </source>
</evidence>
<dbReference type="GO" id="GO:1901678">
    <property type="term" value="P:iron coordination entity transport"/>
    <property type="evidence" value="ECO:0007669"/>
    <property type="project" value="UniProtKB-ARBA"/>
</dbReference>
<reference evidence="9" key="1">
    <citation type="submission" date="2016-10" db="EMBL/GenBank/DDBJ databases">
        <authorList>
            <person name="Varghese N."/>
            <person name="Submissions S."/>
        </authorList>
    </citation>
    <scope>NUCLEOTIDE SEQUENCE [LARGE SCALE GENOMIC DNA]</scope>
    <source>
        <strain evidence="9">CGMCC 1.3704</strain>
    </source>
</reference>
<feature type="signal peptide" evidence="6">
    <location>
        <begin position="1"/>
        <end position="24"/>
    </location>
</feature>
<dbReference type="STRING" id="240302.BN982_03295"/>
<dbReference type="SUPFAM" id="SSF53807">
    <property type="entry name" value="Helical backbone' metal receptor"/>
    <property type="match status" value="1"/>
</dbReference>
<proteinExistence type="inferred from homology"/>
<evidence type="ECO:0000313" key="9">
    <source>
        <dbReference type="Proteomes" id="UP000183557"/>
    </source>
</evidence>
<evidence type="ECO:0000259" key="7">
    <source>
        <dbReference type="PROSITE" id="PS50983"/>
    </source>
</evidence>
<dbReference type="PROSITE" id="PS50983">
    <property type="entry name" value="FE_B12_PBP"/>
    <property type="match status" value="1"/>
</dbReference>
<evidence type="ECO:0000256" key="5">
    <source>
        <dbReference type="SAM" id="Coils"/>
    </source>
</evidence>
<evidence type="ECO:0000313" key="8">
    <source>
        <dbReference type="EMBL" id="SFJ67630.1"/>
    </source>
</evidence>
<dbReference type="Pfam" id="PF01497">
    <property type="entry name" value="Peripla_BP_2"/>
    <property type="match status" value="1"/>
</dbReference>
<dbReference type="Gene3D" id="3.40.50.1980">
    <property type="entry name" value="Nitrogenase molybdenum iron protein domain"/>
    <property type="match status" value="2"/>
</dbReference>
<evidence type="ECO:0000256" key="2">
    <source>
        <dbReference type="ARBA" id="ARBA00008814"/>
    </source>
</evidence>
<comment type="similarity">
    <text evidence="2">Belongs to the bacterial solute-binding protein 8 family.</text>
</comment>
<name>A0A1I3TAI6_HALDA</name>
<comment type="subcellular location">
    <subcellularLocation>
        <location evidence="1">Cell membrane</location>
        <topology evidence="1">Lipid-anchor</topology>
    </subcellularLocation>
</comment>
<dbReference type="InterPro" id="IPR033870">
    <property type="entry name" value="FatB"/>
</dbReference>
<protein>
    <submittedName>
        <fullName evidence="8">Iron complex transport system substrate-binding protein</fullName>
    </submittedName>
</protein>
<evidence type="ECO:0000256" key="4">
    <source>
        <dbReference type="ARBA" id="ARBA00022729"/>
    </source>
</evidence>